<dbReference type="Proteomes" id="UP000030645">
    <property type="component" value="Unassembled WGS sequence"/>
</dbReference>
<gene>
    <name evidence="10" type="ORF">L484_022951</name>
</gene>
<keyword evidence="7" id="KW-1133">Transmembrane helix</keyword>
<dbReference type="PANTHER" id="PTHR47967:SF46">
    <property type="entry name" value="ASPARTIC PROTEINASE NEPENTHESIN-1"/>
    <property type="match status" value="1"/>
</dbReference>
<dbReference type="InterPro" id="IPR033121">
    <property type="entry name" value="PEPTIDASE_A1"/>
</dbReference>
<dbReference type="InterPro" id="IPR051708">
    <property type="entry name" value="Plant_Aspart_Prot_A1"/>
</dbReference>
<keyword evidence="2" id="KW-0645">Protease</keyword>
<feature type="active site" evidence="6">
    <location>
        <position position="100"/>
    </location>
</feature>
<feature type="domain" description="Peptidase A1" evidence="9">
    <location>
        <begin position="82"/>
        <end position="446"/>
    </location>
</feature>
<name>W9QTG8_9ROSA</name>
<dbReference type="CDD" id="cd05476">
    <property type="entry name" value="pepsin_A_like_plant"/>
    <property type="match status" value="1"/>
</dbReference>
<evidence type="ECO:0000256" key="8">
    <source>
        <dbReference type="SAM" id="SignalP"/>
    </source>
</evidence>
<dbReference type="FunFam" id="2.40.70.10:FF:000215">
    <property type="entry name" value="Aspartyl protease family protein 2"/>
    <property type="match status" value="1"/>
</dbReference>
<dbReference type="STRING" id="981085.W9QTG8"/>
<evidence type="ECO:0000256" key="5">
    <source>
        <dbReference type="ARBA" id="ARBA00023180"/>
    </source>
</evidence>
<dbReference type="InterPro" id="IPR032799">
    <property type="entry name" value="TAXi_C"/>
</dbReference>
<feature type="transmembrane region" description="Helical" evidence="7">
    <location>
        <begin position="514"/>
        <end position="535"/>
    </location>
</feature>
<dbReference type="GO" id="GO:0004190">
    <property type="term" value="F:aspartic-type endopeptidase activity"/>
    <property type="evidence" value="ECO:0007669"/>
    <property type="project" value="UniProtKB-KW"/>
</dbReference>
<evidence type="ECO:0000256" key="7">
    <source>
        <dbReference type="SAM" id="Phobius"/>
    </source>
</evidence>
<dbReference type="InterPro" id="IPR032861">
    <property type="entry name" value="TAXi_N"/>
</dbReference>
<dbReference type="InterPro" id="IPR001461">
    <property type="entry name" value="Aspartic_peptidase_A1"/>
</dbReference>
<keyword evidence="4" id="KW-0378">Hydrolase</keyword>
<dbReference type="GO" id="GO:0006508">
    <property type="term" value="P:proteolysis"/>
    <property type="evidence" value="ECO:0007669"/>
    <property type="project" value="UniProtKB-KW"/>
</dbReference>
<evidence type="ECO:0000256" key="3">
    <source>
        <dbReference type="ARBA" id="ARBA00022750"/>
    </source>
</evidence>
<dbReference type="EMBL" id="KE344145">
    <property type="protein sequence ID" value="EXB53982.1"/>
    <property type="molecule type" value="Genomic_DNA"/>
</dbReference>
<reference evidence="11" key="1">
    <citation type="submission" date="2013-01" db="EMBL/GenBank/DDBJ databases">
        <title>Draft Genome Sequence of a Mulberry Tree, Morus notabilis C.K. Schneid.</title>
        <authorList>
            <person name="He N."/>
            <person name="Zhao S."/>
        </authorList>
    </citation>
    <scope>NUCLEOTIDE SEQUENCE</scope>
</reference>
<feature type="transmembrane region" description="Helical" evidence="7">
    <location>
        <begin position="472"/>
        <end position="494"/>
    </location>
</feature>
<dbReference type="SUPFAM" id="SSF50630">
    <property type="entry name" value="Acid proteases"/>
    <property type="match status" value="1"/>
</dbReference>
<evidence type="ECO:0000259" key="9">
    <source>
        <dbReference type="PROSITE" id="PS51767"/>
    </source>
</evidence>
<evidence type="ECO:0000256" key="6">
    <source>
        <dbReference type="PIRSR" id="PIRSR601461-1"/>
    </source>
</evidence>
<dbReference type="PRINTS" id="PR00792">
    <property type="entry name" value="PEPSIN"/>
</dbReference>
<organism evidence="10 11">
    <name type="scientific">Morus notabilis</name>
    <dbReference type="NCBI Taxonomy" id="981085"/>
    <lineage>
        <taxon>Eukaryota</taxon>
        <taxon>Viridiplantae</taxon>
        <taxon>Streptophyta</taxon>
        <taxon>Embryophyta</taxon>
        <taxon>Tracheophyta</taxon>
        <taxon>Spermatophyta</taxon>
        <taxon>Magnoliopsida</taxon>
        <taxon>eudicotyledons</taxon>
        <taxon>Gunneridae</taxon>
        <taxon>Pentapetalae</taxon>
        <taxon>rosids</taxon>
        <taxon>fabids</taxon>
        <taxon>Rosales</taxon>
        <taxon>Moraceae</taxon>
        <taxon>Moreae</taxon>
        <taxon>Morus</taxon>
    </lineage>
</organism>
<dbReference type="Pfam" id="PF14541">
    <property type="entry name" value="TAXi_C"/>
    <property type="match status" value="1"/>
</dbReference>
<proteinExistence type="inferred from homology"/>
<dbReference type="PROSITE" id="PS51767">
    <property type="entry name" value="PEPTIDASE_A1"/>
    <property type="match status" value="1"/>
</dbReference>
<dbReference type="eggNOG" id="KOG1339">
    <property type="taxonomic scope" value="Eukaryota"/>
</dbReference>
<keyword evidence="11" id="KW-1185">Reference proteome</keyword>
<evidence type="ECO:0000256" key="2">
    <source>
        <dbReference type="ARBA" id="ARBA00022670"/>
    </source>
</evidence>
<feature type="chain" id="PRO_5004928908" evidence="8">
    <location>
        <begin position="26"/>
        <end position="538"/>
    </location>
</feature>
<dbReference type="Gene3D" id="2.40.70.10">
    <property type="entry name" value="Acid Proteases"/>
    <property type="match status" value="2"/>
</dbReference>
<protein>
    <submittedName>
        <fullName evidence="10">Aspartic proteinase nepenthesin-2</fullName>
    </submittedName>
</protein>
<keyword evidence="7" id="KW-0472">Membrane</keyword>
<keyword evidence="8" id="KW-0732">Signal</keyword>
<accession>W9QTG8</accession>
<feature type="transmembrane region" description="Helical" evidence="7">
    <location>
        <begin position="442"/>
        <end position="460"/>
    </location>
</feature>
<keyword evidence="7" id="KW-0812">Transmembrane</keyword>
<feature type="signal peptide" evidence="8">
    <location>
        <begin position="1"/>
        <end position="25"/>
    </location>
</feature>
<evidence type="ECO:0000313" key="10">
    <source>
        <dbReference type="EMBL" id="EXB53982.1"/>
    </source>
</evidence>
<dbReference type="InterPro" id="IPR034161">
    <property type="entry name" value="Pepsin-like_plant"/>
</dbReference>
<keyword evidence="3" id="KW-0064">Aspartyl protease</keyword>
<comment type="similarity">
    <text evidence="1">Belongs to the peptidase A1 family.</text>
</comment>
<evidence type="ECO:0000256" key="1">
    <source>
        <dbReference type="ARBA" id="ARBA00007447"/>
    </source>
</evidence>
<evidence type="ECO:0000256" key="4">
    <source>
        <dbReference type="ARBA" id="ARBA00022801"/>
    </source>
</evidence>
<dbReference type="AlphaFoldDB" id="W9QTG8"/>
<dbReference type="Pfam" id="PF14543">
    <property type="entry name" value="TAXi_N"/>
    <property type="match status" value="1"/>
</dbReference>
<evidence type="ECO:0000313" key="11">
    <source>
        <dbReference type="Proteomes" id="UP000030645"/>
    </source>
</evidence>
<dbReference type="FunFam" id="2.40.70.10:FF:000033">
    <property type="entry name" value="Aspartyl protease family protein"/>
    <property type="match status" value="1"/>
</dbReference>
<feature type="active site" evidence="6">
    <location>
        <position position="325"/>
    </location>
</feature>
<dbReference type="InterPro" id="IPR021109">
    <property type="entry name" value="Peptidase_aspartic_dom_sf"/>
</dbReference>
<dbReference type="PANTHER" id="PTHR47967">
    <property type="entry name" value="OS07G0603500 PROTEIN-RELATED"/>
    <property type="match status" value="1"/>
</dbReference>
<keyword evidence="5" id="KW-0325">Glycoprotein</keyword>
<sequence length="538" mass="58486">MSLSSTLSQLSITLLLISIADICNSEHNQTREFLKLPLLHRNPFASPSETLSSDSHRLSVLLHRKAVKSPVVSGASTGSGQYFVDLRIGTPPQRLLLVADTGSDLVWLRCSACKNCTNRSPGSAFLARHSATFSPHHCYDPVCRLVPGPNPCNRTRIHSPCRYEYSYADGSTTSGFFSKETTTLRLNSGRETKLKGLNFGCAFRTSGPSVSGGSFNGAQGVMGLGEGPISFSTQLGRRFGNKFSYCLMDYTISPPPTSYLTIGAAQSDVVSKIPKMAFTPLITNPLSPTFYYIGIRSVSIGGRKLPISPSVWSVDELGNGGTVMDSGTTLTFLSEPAYRLVLAAFRRRVRFPSPAESIPGFDLCVNVSGESRRGLPRLSFGLAGNSVFSPPPRNYFIEPAELVKCLAIQPVSSEAGFSVIGNLMQQGFLFEFDRDRMYSSSFLSIKSISYFSFVLPFVWINNAMRYGYKVDLYYEVMPSAALSISVTLWSVVFGRSSSATSGRVAELPALKLSPQTRLIIVFSVGVVVCGVALLLEQI</sequence>